<organism evidence="2">
    <name type="scientific">Guillardia theta (strain CCMP2712)</name>
    <name type="common">Cryptophyte</name>
    <dbReference type="NCBI Taxonomy" id="905079"/>
    <lineage>
        <taxon>Eukaryota</taxon>
        <taxon>Cryptophyceae</taxon>
        <taxon>Pyrenomonadales</taxon>
        <taxon>Geminigeraceae</taxon>
        <taxon>Guillardia</taxon>
    </lineage>
</organism>
<dbReference type="PaxDb" id="55529-EKX55154"/>
<evidence type="ECO:0000313" key="3">
    <source>
        <dbReference type="EnsemblProtists" id="EKX55154"/>
    </source>
</evidence>
<protein>
    <submittedName>
        <fullName evidence="2 3">Uncharacterized protein</fullName>
    </submittedName>
</protein>
<evidence type="ECO:0000256" key="1">
    <source>
        <dbReference type="SAM" id="MobiDB-lite"/>
    </source>
</evidence>
<dbReference type="GeneID" id="17312257"/>
<keyword evidence="4" id="KW-1185">Reference proteome</keyword>
<dbReference type="Proteomes" id="UP000011087">
    <property type="component" value="Unassembled WGS sequence"/>
</dbReference>
<evidence type="ECO:0000313" key="2">
    <source>
        <dbReference type="EMBL" id="EKX55154.1"/>
    </source>
</evidence>
<sequence length="227" mass="23348">MNSDKTRIAGSGSESTAWTSETAVSCQQAAGEGRSMRVGVTAGGGGSGGTGTEAISADGAGASGVREGGNRAGTGSTGVTVYGAGLGRYEGQQERGGACGQIVLTITSLVGTGSDLVSYDRVDVSGAVVSNQPSAYVTVRLLGKGYGMAVGVEPDVSCERAWDSVPDREGTVRVNSRREHIMDVGECGSLQAVGRIRRKQIAGVDRGAVFRDVITAREARRVRMYKH</sequence>
<proteinExistence type="predicted"/>
<dbReference type="RefSeq" id="XP_005842134.1">
    <property type="nucleotide sequence ID" value="XM_005842077.1"/>
</dbReference>
<dbReference type="AlphaFoldDB" id="L1K3H0"/>
<reference evidence="2 4" key="1">
    <citation type="journal article" date="2012" name="Nature">
        <title>Algal genomes reveal evolutionary mosaicism and the fate of nucleomorphs.</title>
        <authorList>
            <consortium name="DOE Joint Genome Institute"/>
            <person name="Curtis B.A."/>
            <person name="Tanifuji G."/>
            <person name="Burki F."/>
            <person name="Gruber A."/>
            <person name="Irimia M."/>
            <person name="Maruyama S."/>
            <person name="Arias M.C."/>
            <person name="Ball S.G."/>
            <person name="Gile G.H."/>
            <person name="Hirakawa Y."/>
            <person name="Hopkins J.F."/>
            <person name="Kuo A."/>
            <person name="Rensing S.A."/>
            <person name="Schmutz J."/>
            <person name="Symeonidi A."/>
            <person name="Elias M."/>
            <person name="Eveleigh R.J."/>
            <person name="Herman E.K."/>
            <person name="Klute M.J."/>
            <person name="Nakayama T."/>
            <person name="Obornik M."/>
            <person name="Reyes-Prieto A."/>
            <person name="Armbrust E.V."/>
            <person name="Aves S.J."/>
            <person name="Beiko R.G."/>
            <person name="Coutinho P."/>
            <person name="Dacks J.B."/>
            <person name="Durnford D.G."/>
            <person name="Fast N.M."/>
            <person name="Green B.R."/>
            <person name="Grisdale C.J."/>
            <person name="Hempel F."/>
            <person name="Henrissat B."/>
            <person name="Hoppner M.P."/>
            <person name="Ishida K."/>
            <person name="Kim E."/>
            <person name="Koreny L."/>
            <person name="Kroth P.G."/>
            <person name="Liu Y."/>
            <person name="Malik S.B."/>
            <person name="Maier U.G."/>
            <person name="McRose D."/>
            <person name="Mock T."/>
            <person name="Neilson J.A."/>
            <person name="Onodera N.T."/>
            <person name="Poole A.M."/>
            <person name="Pritham E.J."/>
            <person name="Richards T.A."/>
            <person name="Rocap G."/>
            <person name="Roy S.W."/>
            <person name="Sarai C."/>
            <person name="Schaack S."/>
            <person name="Shirato S."/>
            <person name="Slamovits C.H."/>
            <person name="Spencer D.F."/>
            <person name="Suzuki S."/>
            <person name="Worden A.Z."/>
            <person name="Zauner S."/>
            <person name="Barry K."/>
            <person name="Bell C."/>
            <person name="Bharti A.K."/>
            <person name="Crow J.A."/>
            <person name="Grimwood J."/>
            <person name="Kramer R."/>
            <person name="Lindquist E."/>
            <person name="Lucas S."/>
            <person name="Salamov A."/>
            <person name="McFadden G.I."/>
            <person name="Lane C.E."/>
            <person name="Keeling P.J."/>
            <person name="Gray M.W."/>
            <person name="Grigoriev I.V."/>
            <person name="Archibald J.M."/>
        </authorList>
    </citation>
    <scope>NUCLEOTIDE SEQUENCE</scope>
    <source>
        <strain evidence="2 4">CCMP2712</strain>
    </source>
</reference>
<feature type="compositionally biased region" description="Polar residues" evidence="1">
    <location>
        <begin position="12"/>
        <end position="28"/>
    </location>
</feature>
<dbReference type="EnsemblProtists" id="EKX55154">
    <property type="protein sequence ID" value="EKX55154"/>
    <property type="gene ID" value="GUITHDRAFT_98936"/>
</dbReference>
<name>L1K3H0_GUITC</name>
<dbReference type="KEGG" id="gtt:GUITHDRAFT_98936"/>
<reference evidence="3" key="3">
    <citation type="submission" date="2016-03" db="UniProtKB">
        <authorList>
            <consortium name="EnsemblProtists"/>
        </authorList>
    </citation>
    <scope>IDENTIFICATION</scope>
</reference>
<gene>
    <name evidence="2" type="ORF">GUITHDRAFT_98936</name>
</gene>
<dbReference type="EMBL" id="JH992965">
    <property type="protein sequence ID" value="EKX55154.1"/>
    <property type="molecule type" value="Genomic_DNA"/>
</dbReference>
<dbReference type="HOGENOM" id="CLU_1221646_0_0_1"/>
<evidence type="ECO:0000313" key="4">
    <source>
        <dbReference type="Proteomes" id="UP000011087"/>
    </source>
</evidence>
<reference evidence="4" key="2">
    <citation type="submission" date="2012-11" db="EMBL/GenBank/DDBJ databases">
        <authorList>
            <person name="Kuo A."/>
            <person name="Curtis B.A."/>
            <person name="Tanifuji G."/>
            <person name="Burki F."/>
            <person name="Gruber A."/>
            <person name="Irimia M."/>
            <person name="Maruyama S."/>
            <person name="Arias M.C."/>
            <person name="Ball S.G."/>
            <person name="Gile G.H."/>
            <person name="Hirakawa Y."/>
            <person name="Hopkins J.F."/>
            <person name="Rensing S.A."/>
            <person name="Schmutz J."/>
            <person name="Symeonidi A."/>
            <person name="Elias M."/>
            <person name="Eveleigh R.J."/>
            <person name="Herman E.K."/>
            <person name="Klute M.J."/>
            <person name="Nakayama T."/>
            <person name="Obornik M."/>
            <person name="Reyes-Prieto A."/>
            <person name="Armbrust E.V."/>
            <person name="Aves S.J."/>
            <person name="Beiko R.G."/>
            <person name="Coutinho P."/>
            <person name="Dacks J.B."/>
            <person name="Durnford D.G."/>
            <person name="Fast N.M."/>
            <person name="Green B.R."/>
            <person name="Grisdale C."/>
            <person name="Hempe F."/>
            <person name="Henrissat B."/>
            <person name="Hoppner M.P."/>
            <person name="Ishida K.-I."/>
            <person name="Kim E."/>
            <person name="Koreny L."/>
            <person name="Kroth P.G."/>
            <person name="Liu Y."/>
            <person name="Malik S.-B."/>
            <person name="Maier U.G."/>
            <person name="McRose D."/>
            <person name="Mock T."/>
            <person name="Neilson J.A."/>
            <person name="Onodera N.T."/>
            <person name="Poole A.M."/>
            <person name="Pritham E.J."/>
            <person name="Richards T.A."/>
            <person name="Rocap G."/>
            <person name="Roy S.W."/>
            <person name="Sarai C."/>
            <person name="Schaack S."/>
            <person name="Shirato S."/>
            <person name="Slamovits C.H."/>
            <person name="Spencer D.F."/>
            <person name="Suzuki S."/>
            <person name="Worden A.Z."/>
            <person name="Zauner S."/>
            <person name="Barry K."/>
            <person name="Bell C."/>
            <person name="Bharti A.K."/>
            <person name="Crow J.A."/>
            <person name="Grimwood J."/>
            <person name="Kramer R."/>
            <person name="Lindquist E."/>
            <person name="Lucas S."/>
            <person name="Salamov A."/>
            <person name="McFadden G.I."/>
            <person name="Lane C.E."/>
            <person name="Keeling P.J."/>
            <person name="Gray M.W."/>
            <person name="Grigoriev I.V."/>
            <person name="Archibald J.M."/>
        </authorList>
    </citation>
    <scope>NUCLEOTIDE SEQUENCE</scope>
    <source>
        <strain evidence="4">CCMP2712</strain>
    </source>
</reference>
<feature type="region of interest" description="Disordered" evidence="1">
    <location>
        <begin position="1"/>
        <end position="51"/>
    </location>
</feature>
<feature type="compositionally biased region" description="Gly residues" evidence="1">
    <location>
        <begin position="41"/>
        <end position="51"/>
    </location>
</feature>
<accession>L1K3H0</accession>